<feature type="transmembrane region" description="Helical" evidence="1">
    <location>
        <begin position="265"/>
        <end position="294"/>
    </location>
</feature>
<protein>
    <submittedName>
        <fullName evidence="2">Uncharacterized protein</fullName>
    </submittedName>
</protein>
<accession>A0AAV2R0I1</accession>
<dbReference type="AlphaFoldDB" id="A0AAV2R0I1"/>
<gene>
    <name evidence="2" type="ORF">MNOR_LOCUS17698</name>
</gene>
<dbReference type="Proteomes" id="UP001497623">
    <property type="component" value="Unassembled WGS sequence"/>
</dbReference>
<comment type="caution">
    <text evidence="2">The sequence shown here is derived from an EMBL/GenBank/DDBJ whole genome shotgun (WGS) entry which is preliminary data.</text>
</comment>
<evidence type="ECO:0000256" key="1">
    <source>
        <dbReference type="SAM" id="Phobius"/>
    </source>
</evidence>
<evidence type="ECO:0000313" key="3">
    <source>
        <dbReference type="Proteomes" id="UP001497623"/>
    </source>
</evidence>
<proteinExistence type="predicted"/>
<name>A0AAV2R0I1_MEGNR</name>
<keyword evidence="1" id="KW-0472">Membrane</keyword>
<dbReference type="EMBL" id="CAXKWB010012276">
    <property type="protein sequence ID" value="CAL4104024.1"/>
    <property type="molecule type" value="Genomic_DNA"/>
</dbReference>
<keyword evidence="1" id="KW-0812">Transmembrane</keyword>
<keyword evidence="3" id="KW-1185">Reference proteome</keyword>
<organism evidence="2 3">
    <name type="scientific">Meganyctiphanes norvegica</name>
    <name type="common">Northern krill</name>
    <name type="synonym">Thysanopoda norvegica</name>
    <dbReference type="NCBI Taxonomy" id="48144"/>
    <lineage>
        <taxon>Eukaryota</taxon>
        <taxon>Metazoa</taxon>
        <taxon>Ecdysozoa</taxon>
        <taxon>Arthropoda</taxon>
        <taxon>Crustacea</taxon>
        <taxon>Multicrustacea</taxon>
        <taxon>Malacostraca</taxon>
        <taxon>Eumalacostraca</taxon>
        <taxon>Eucarida</taxon>
        <taxon>Euphausiacea</taxon>
        <taxon>Euphausiidae</taxon>
        <taxon>Meganyctiphanes</taxon>
    </lineage>
</organism>
<keyword evidence="1" id="KW-1133">Transmembrane helix</keyword>
<sequence length="336" mass="39339">MTAPKIPKPQKSVDKFKLIEKEEEAREESLTKAEDRNCKRRCRVILFYGVLMGMLILAWFLILLGWQSYAQKLKNTETEHISYMYGIPILHIDTLTEDSDRDMFDAAGNIQKVYDRRKRRSPQTVIGLVSQSNDISNERDADLFYEDKNSQNSNENSDKIEKVLEKIIENEQISLKTNYNNYKNNKRYEQIDVENIASHIIAEEEEKQIINDNFRNENDYIGTNNGESKISTSHNIDIDFPYKTAIGKNIQNKYFILEDTTNTMMGFYCGVILTCGILLIIAFVFCLKTLFNILSRKQMSGHRKLEEEKHPSTPIEKDLRFKENKEKFDLFCDLYE</sequence>
<feature type="transmembrane region" description="Helical" evidence="1">
    <location>
        <begin position="45"/>
        <end position="66"/>
    </location>
</feature>
<reference evidence="2 3" key="1">
    <citation type="submission" date="2024-05" db="EMBL/GenBank/DDBJ databases">
        <authorList>
            <person name="Wallberg A."/>
        </authorList>
    </citation>
    <scope>NUCLEOTIDE SEQUENCE [LARGE SCALE GENOMIC DNA]</scope>
</reference>
<evidence type="ECO:0000313" key="2">
    <source>
        <dbReference type="EMBL" id="CAL4104024.1"/>
    </source>
</evidence>